<feature type="transmembrane region" description="Helical" evidence="1">
    <location>
        <begin position="240"/>
        <end position="262"/>
    </location>
</feature>
<sequence>MNKTRQLLNIGIAIMLISATLSFIGLSWDGLYQDENLLILKGWWINDWVTLVVAVPLFAIAIILTKKGGLSGVALLSGLMMYTVYNYSYYLFGAAFNAAFIGYVIVFVLGLFGLLVGGVTLFSKLSVAHMPSLKICKFISIYMGLTALLLSIGWIGQWLRFVTTGITPALLEQLDITNHLVAALDMTLVVPWFLFGSVLLWKKQVAGLIVGFFVHVKTVIYTIILLWGSTSQMLTGIEDAGALIPLWGFFFSGSLISISLLLKPIIGSKIN</sequence>
<keyword evidence="1" id="KW-0812">Transmembrane</keyword>
<feature type="transmembrane region" description="Helical" evidence="1">
    <location>
        <begin position="179"/>
        <end position="201"/>
    </location>
</feature>
<organism evidence="2 3">
    <name type="scientific">Anaerobacillus alkalilacustris</name>
    <dbReference type="NCBI Taxonomy" id="393763"/>
    <lineage>
        <taxon>Bacteria</taxon>
        <taxon>Bacillati</taxon>
        <taxon>Bacillota</taxon>
        <taxon>Bacilli</taxon>
        <taxon>Bacillales</taxon>
        <taxon>Bacillaceae</taxon>
        <taxon>Anaerobacillus</taxon>
    </lineage>
</organism>
<dbReference type="Proteomes" id="UP000179524">
    <property type="component" value="Unassembled WGS sequence"/>
</dbReference>
<evidence type="ECO:0000256" key="1">
    <source>
        <dbReference type="SAM" id="Phobius"/>
    </source>
</evidence>
<reference evidence="2 3" key="1">
    <citation type="submission" date="2016-10" db="EMBL/GenBank/DDBJ databases">
        <title>Draft genome sequences of four alkaliphilic bacteria belonging to the Anaerobacillus genus.</title>
        <authorList>
            <person name="Bassil N.M."/>
            <person name="Lloyd J.R."/>
        </authorList>
    </citation>
    <scope>NUCLEOTIDE SEQUENCE [LARGE SCALE GENOMIC DNA]</scope>
    <source>
        <strain evidence="2 3">DSM 18345</strain>
    </source>
</reference>
<dbReference type="AlphaFoldDB" id="A0A1S2LPC5"/>
<dbReference type="OrthoDB" id="5188521at2"/>
<accession>A0A1S2LPC5</accession>
<evidence type="ECO:0000313" key="3">
    <source>
        <dbReference type="Proteomes" id="UP000179524"/>
    </source>
</evidence>
<gene>
    <name evidence="2" type="ORF">BKP37_08965</name>
</gene>
<feature type="transmembrane region" description="Helical" evidence="1">
    <location>
        <begin position="7"/>
        <end position="28"/>
    </location>
</feature>
<comment type="caution">
    <text evidence="2">The sequence shown here is derived from an EMBL/GenBank/DDBJ whole genome shotgun (WGS) entry which is preliminary data.</text>
</comment>
<keyword evidence="1" id="KW-0472">Membrane</keyword>
<feature type="transmembrane region" description="Helical" evidence="1">
    <location>
        <begin position="135"/>
        <end position="159"/>
    </location>
</feature>
<proteinExistence type="predicted"/>
<keyword evidence="3" id="KW-1185">Reference proteome</keyword>
<feature type="transmembrane region" description="Helical" evidence="1">
    <location>
        <begin position="48"/>
        <end position="65"/>
    </location>
</feature>
<dbReference type="RefSeq" id="WP_071309264.1">
    <property type="nucleotide sequence ID" value="NZ_MLQR01000022.1"/>
</dbReference>
<feature type="transmembrane region" description="Helical" evidence="1">
    <location>
        <begin position="208"/>
        <end position="228"/>
    </location>
</feature>
<dbReference type="EMBL" id="MLQR01000022">
    <property type="protein sequence ID" value="OIJ14204.1"/>
    <property type="molecule type" value="Genomic_DNA"/>
</dbReference>
<evidence type="ECO:0000313" key="2">
    <source>
        <dbReference type="EMBL" id="OIJ14204.1"/>
    </source>
</evidence>
<feature type="transmembrane region" description="Helical" evidence="1">
    <location>
        <begin position="72"/>
        <end position="92"/>
    </location>
</feature>
<name>A0A1S2LPC5_9BACI</name>
<feature type="transmembrane region" description="Helical" evidence="1">
    <location>
        <begin position="98"/>
        <end position="123"/>
    </location>
</feature>
<keyword evidence="1" id="KW-1133">Transmembrane helix</keyword>
<protein>
    <submittedName>
        <fullName evidence="2">Uncharacterized protein</fullName>
    </submittedName>
</protein>